<dbReference type="OrthoDB" id="1294542at2759"/>
<evidence type="ECO:0000256" key="5">
    <source>
        <dbReference type="PROSITE-ProRule" id="PRU00277"/>
    </source>
</evidence>
<dbReference type="SUPFAM" id="SSF54534">
    <property type="entry name" value="FKBP-like"/>
    <property type="match status" value="1"/>
</dbReference>
<comment type="caution">
    <text evidence="8">The sequence shown here is derived from an EMBL/GenBank/DDBJ whole genome shotgun (WGS) entry which is preliminary data.</text>
</comment>
<evidence type="ECO:0000256" key="3">
    <source>
        <dbReference type="ARBA" id="ARBA00023110"/>
    </source>
</evidence>
<protein>
    <recommendedName>
        <fullName evidence="2 5">peptidylprolyl isomerase</fullName>
        <ecNumber evidence="2 5">5.2.1.8</ecNumber>
    </recommendedName>
</protein>
<keyword evidence="4 5" id="KW-0413">Isomerase</keyword>
<evidence type="ECO:0000313" key="8">
    <source>
        <dbReference type="EMBL" id="KAG5583275.1"/>
    </source>
</evidence>
<dbReference type="GO" id="GO:0003755">
    <property type="term" value="F:peptidyl-prolyl cis-trans isomerase activity"/>
    <property type="evidence" value="ECO:0007669"/>
    <property type="project" value="UniProtKB-KW"/>
</dbReference>
<feature type="region of interest" description="Disordered" evidence="6">
    <location>
        <begin position="14"/>
        <end position="41"/>
    </location>
</feature>
<feature type="region of interest" description="Disordered" evidence="6">
    <location>
        <begin position="184"/>
        <end position="205"/>
    </location>
</feature>
<accession>A0A9J5X545</accession>
<dbReference type="InterPro" id="IPR046357">
    <property type="entry name" value="PPIase_dom_sf"/>
</dbReference>
<dbReference type="PANTHER" id="PTHR43811:SF40">
    <property type="entry name" value="PEPTIDYLPROLYL ISOMERASE"/>
    <property type="match status" value="1"/>
</dbReference>
<dbReference type="Proteomes" id="UP000824120">
    <property type="component" value="Chromosome 10"/>
</dbReference>
<dbReference type="EMBL" id="JACXVP010000010">
    <property type="protein sequence ID" value="KAG5583275.1"/>
    <property type="molecule type" value="Genomic_DNA"/>
</dbReference>
<keyword evidence="3 5" id="KW-0697">Rotamase</keyword>
<keyword evidence="9" id="KW-1185">Reference proteome</keyword>
<sequence>MEKLEIPCEFPSRGTKREALINDSTESESEESDYSIGYDSDDPSFEILEGKADGKIWKQYFKEWDESEGFDISVHPGSSSMAGIEQLHDYLKDSNIKQEYTELCELAIHDFNLKNVDNTYAFKEIVNVNASYAAGTWYYFTFTATDTTVEAAVKTFQAAVWHGFDETINVHFCRLKKFLSNEDKKKKKKKSQQDGKAKLEQDEPSFVKSSVPGLVIEELSKGKSGGKKAYTGFKVGVRYTGKLMENEKIFDTNIGKEDPLEFRIAGGQVIQGWEIGVIGMRVGDKRRITIPPDFGFGDEGYFDVVPPDSWLVFETELIYIK</sequence>
<dbReference type="PROSITE" id="PS50059">
    <property type="entry name" value="FKBP_PPIASE"/>
    <property type="match status" value="1"/>
</dbReference>
<gene>
    <name evidence="8" type="ORF">H5410_053902</name>
</gene>
<feature type="domain" description="PPIase FKBP-type" evidence="7">
    <location>
        <begin position="232"/>
        <end position="321"/>
    </location>
</feature>
<evidence type="ECO:0000259" key="7">
    <source>
        <dbReference type="PROSITE" id="PS50059"/>
    </source>
</evidence>
<dbReference type="PANTHER" id="PTHR43811">
    <property type="entry name" value="FKBP-TYPE PEPTIDYL-PROLYL CIS-TRANS ISOMERASE FKPA"/>
    <property type="match status" value="1"/>
</dbReference>
<comment type="catalytic activity">
    <reaction evidence="1 5">
        <text>[protein]-peptidylproline (omega=180) = [protein]-peptidylproline (omega=0)</text>
        <dbReference type="Rhea" id="RHEA:16237"/>
        <dbReference type="Rhea" id="RHEA-COMP:10747"/>
        <dbReference type="Rhea" id="RHEA-COMP:10748"/>
        <dbReference type="ChEBI" id="CHEBI:83833"/>
        <dbReference type="ChEBI" id="CHEBI:83834"/>
        <dbReference type="EC" id="5.2.1.8"/>
    </reaction>
</comment>
<dbReference type="AlphaFoldDB" id="A0A9J5X545"/>
<organism evidence="8 9">
    <name type="scientific">Solanum commersonii</name>
    <name type="common">Commerson's wild potato</name>
    <name type="synonym">Commerson's nightshade</name>
    <dbReference type="NCBI Taxonomy" id="4109"/>
    <lineage>
        <taxon>Eukaryota</taxon>
        <taxon>Viridiplantae</taxon>
        <taxon>Streptophyta</taxon>
        <taxon>Embryophyta</taxon>
        <taxon>Tracheophyta</taxon>
        <taxon>Spermatophyta</taxon>
        <taxon>Magnoliopsida</taxon>
        <taxon>eudicotyledons</taxon>
        <taxon>Gunneridae</taxon>
        <taxon>Pentapetalae</taxon>
        <taxon>asterids</taxon>
        <taxon>lamiids</taxon>
        <taxon>Solanales</taxon>
        <taxon>Solanaceae</taxon>
        <taxon>Solanoideae</taxon>
        <taxon>Solaneae</taxon>
        <taxon>Solanum</taxon>
    </lineage>
</organism>
<proteinExistence type="predicted"/>
<evidence type="ECO:0000256" key="2">
    <source>
        <dbReference type="ARBA" id="ARBA00013194"/>
    </source>
</evidence>
<dbReference type="InterPro" id="IPR000010">
    <property type="entry name" value="Cystatin_dom"/>
</dbReference>
<name>A0A9J5X545_SOLCO</name>
<dbReference type="GO" id="GO:0004869">
    <property type="term" value="F:cysteine-type endopeptidase inhibitor activity"/>
    <property type="evidence" value="ECO:0007669"/>
    <property type="project" value="InterPro"/>
</dbReference>
<evidence type="ECO:0000256" key="4">
    <source>
        <dbReference type="ARBA" id="ARBA00023235"/>
    </source>
</evidence>
<evidence type="ECO:0000313" key="9">
    <source>
        <dbReference type="Proteomes" id="UP000824120"/>
    </source>
</evidence>
<dbReference type="Gene3D" id="3.10.450.10">
    <property type="match status" value="1"/>
</dbReference>
<reference evidence="8 9" key="1">
    <citation type="submission" date="2020-09" db="EMBL/GenBank/DDBJ databases">
        <title>De no assembly of potato wild relative species, Solanum commersonii.</title>
        <authorList>
            <person name="Cho K."/>
        </authorList>
    </citation>
    <scope>NUCLEOTIDE SEQUENCE [LARGE SCALE GENOMIC DNA]</scope>
    <source>
        <strain evidence="8">LZ3.2</strain>
        <tissue evidence="8">Leaf</tissue>
    </source>
</reference>
<dbReference type="EC" id="5.2.1.8" evidence="2 5"/>
<dbReference type="Pfam" id="PF00031">
    <property type="entry name" value="Cystatin"/>
    <property type="match status" value="1"/>
</dbReference>
<feature type="compositionally biased region" description="Acidic residues" evidence="6">
    <location>
        <begin position="25"/>
        <end position="41"/>
    </location>
</feature>
<dbReference type="Pfam" id="PF00254">
    <property type="entry name" value="FKBP_C"/>
    <property type="match status" value="1"/>
</dbReference>
<evidence type="ECO:0000256" key="1">
    <source>
        <dbReference type="ARBA" id="ARBA00000971"/>
    </source>
</evidence>
<dbReference type="Gene3D" id="3.10.50.40">
    <property type="match status" value="1"/>
</dbReference>
<feature type="compositionally biased region" description="Basic and acidic residues" evidence="6">
    <location>
        <begin position="191"/>
        <end position="201"/>
    </location>
</feature>
<dbReference type="InterPro" id="IPR001179">
    <property type="entry name" value="PPIase_FKBP_dom"/>
</dbReference>
<evidence type="ECO:0000256" key="6">
    <source>
        <dbReference type="SAM" id="MobiDB-lite"/>
    </source>
</evidence>